<sequence length="163" mass="19016">MDINFKLITDVLSPVSIVVSLLYLAQQVRFGANGVKTGMQDSSYNNLMQWNYRILAGSDLSWIFQSGCKEIDSLDEKEKAKYIHIMFSFFKLFENMYLHYCDHSIKKHVWEDNNKILESFINTPGAKQYFEVRKSFFNAKFIKYVEGIQNSNTLVGIDLIEKK</sequence>
<evidence type="ECO:0000313" key="1">
    <source>
        <dbReference type="EMBL" id="OAQ39188.1"/>
    </source>
</evidence>
<dbReference type="Proteomes" id="UP000078459">
    <property type="component" value="Unassembled WGS sequence"/>
</dbReference>
<reference evidence="1 2" key="2">
    <citation type="submission" date="2016-06" db="EMBL/GenBank/DDBJ databases">
        <title>Pedobacter psychrophilus sp. nov., isolated from Antarctic fragmentary rock.</title>
        <authorList>
            <person name="Svec P."/>
        </authorList>
    </citation>
    <scope>NUCLEOTIDE SEQUENCE [LARGE SCALE GENOMIC DNA]</scope>
    <source>
        <strain evidence="1 2">CCM 8644</strain>
    </source>
</reference>
<keyword evidence="2" id="KW-1185">Reference proteome</keyword>
<proteinExistence type="predicted"/>
<gene>
    <name evidence="1" type="ORF">A5893_11010</name>
</gene>
<name>A0A179DDZ6_9SPHI</name>
<accession>A0A179DDZ6</accession>
<protein>
    <submittedName>
        <fullName evidence="1">Uncharacterized protein</fullName>
    </submittedName>
</protein>
<dbReference type="RefSeq" id="WP_068822713.1">
    <property type="nucleotide sequence ID" value="NZ_LWHJ01000028.1"/>
</dbReference>
<reference evidence="1 2" key="1">
    <citation type="submission" date="2016-04" db="EMBL/GenBank/DDBJ databases">
        <authorList>
            <person name="Evans L.H."/>
            <person name="Alamgir A."/>
            <person name="Owens N."/>
            <person name="Weber N.D."/>
            <person name="Virtaneva K."/>
            <person name="Barbian K."/>
            <person name="Babar A."/>
            <person name="Rosenke K."/>
        </authorList>
    </citation>
    <scope>NUCLEOTIDE SEQUENCE [LARGE SCALE GENOMIC DNA]</scope>
    <source>
        <strain evidence="1 2">CCM 8644</strain>
    </source>
</reference>
<dbReference type="EMBL" id="LWHJ01000028">
    <property type="protein sequence ID" value="OAQ39188.1"/>
    <property type="molecule type" value="Genomic_DNA"/>
</dbReference>
<comment type="caution">
    <text evidence="1">The sequence shown here is derived from an EMBL/GenBank/DDBJ whole genome shotgun (WGS) entry which is preliminary data.</text>
</comment>
<dbReference type="AlphaFoldDB" id="A0A179DDZ6"/>
<evidence type="ECO:0000313" key="2">
    <source>
        <dbReference type="Proteomes" id="UP000078459"/>
    </source>
</evidence>
<organism evidence="1 2">
    <name type="scientific">Pedobacter psychrophilus</name>
    <dbReference type="NCBI Taxonomy" id="1826909"/>
    <lineage>
        <taxon>Bacteria</taxon>
        <taxon>Pseudomonadati</taxon>
        <taxon>Bacteroidota</taxon>
        <taxon>Sphingobacteriia</taxon>
        <taxon>Sphingobacteriales</taxon>
        <taxon>Sphingobacteriaceae</taxon>
        <taxon>Pedobacter</taxon>
    </lineage>
</organism>